<dbReference type="EMBL" id="FWXV01000002">
    <property type="protein sequence ID" value="SMC85402.1"/>
    <property type="molecule type" value="Genomic_DNA"/>
</dbReference>
<dbReference type="Pfam" id="PF13302">
    <property type="entry name" value="Acetyltransf_3"/>
    <property type="match status" value="1"/>
</dbReference>
<keyword evidence="3" id="KW-1185">Reference proteome</keyword>
<evidence type="ECO:0000259" key="1">
    <source>
        <dbReference type="Pfam" id="PF13302"/>
    </source>
</evidence>
<feature type="domain" description="N-acetyltransferase" evidence="1">
    <location>
        <begin position="15"/>
        <end position="158"/>
    </location>
</feature>
<gene>
    <name evidence="2" type="ORF">SAMN05661093_02207</name>
</gene>
<evidence type="ECO:0000313" key="2">
    <source>
        <dbReference type="EMBL" id="SMC85402.1"/>
    </source>
</evidence>
<reference evidence="2 3" key="1">
    <citation type="submission" date="2017-04" db="EMBL/GenBank/DDBJ databases">
        <authorList>
            <person name="Afonso C.L."/>
            <person name="Miller P.J."/>
            <person name="Scott M.A."/>
            <person name="Spackman E."/>
            <person name="Goraichik I."/>
            <person name="Dimitrov K.M."/>
            <person name="Suarez D.L."/>
            <person name="Swayne D.E."/>
        </authorList>
    </citation>
    <scope>NUCLEOTIDE SEQUENCE [LARGE SCALE GENOMIC DNA]</scope>
    <source>
        <strain evidence="2 3">DSM 43828</strain>
    </source>
</reference>
<dbReference type="Gene3D" id="3.40.630.30">
    <property type="match status" value="1"/>
</dbReference>
<dbReference type="GO" id="GO:0016747">
    <property type="term" value="F:acyltransferase activity, transferring groups other than amino-acyl groups"/>
    <property type="evidence" value="ECO:0007669"/>
    <property type="project" value="InterPro"/>
</dbReference>
<dbReference type="AlphaFoldDB" id="A0A1Y5XBZ4"/>
<accession>A0A1Y5XBZ4</accession>
<keyword evidence="2" id="KW-0808">Transferase</keyword>
<dbReference type="PANTHER" id="PTHR43792:SF1">
    <property type="entry name" value="N-ACETYLTRANSFERASE DOMAIN-CONTAINING PROTEIN"/>
    <property type="match status" value="1"/>
</dbReference>
<organism evidence="2 3">
    <name type="scientific">Kibdelosporangium aridum</name>
    <dbReference type="NCBI Taxonomy" id="2030"/>
    <lineage>
        <taxon>Bacteria</taxon>
        <taxon>Bacillati</taxon>
        <taxon>Actinomycetota</taxon>
        <taxon>Actinomycetes</taxon>
        <taxon>Pseudonocardiales</taxon>
        <taxon>Pseudonocardiaceae</taxon>
        <taxon>Kibdelosporangium</taxon>
    </lineage>
</organism>
<sequence length="181" mass="19841">MAGMTLTAVEIKTERLLLRPGQEADREGIIEIFTDPEVRRHLGGPRPRSEVEQLLDHLGTVVIPGSFVIADNSTAEFVGTMMLGRRSNDVPGHVIEGGSELELTYVLRRKDWGKGFAFEAATALLRTAAAELPDQPVVVVTQSANERSLKLANRLGFTQADTFEQFGAQQTLGVAQLHEFK</sequence>
<evidence type="ECO:0000313" key="3">
    <source>
        <dbReference type="Proteomes" id="UP000192674"/>
    </source>
</evidence>
<protein>
    <submittedName>
        <fullName evidence="2">Protein N-acetyltransferase, RimJ/RimL family</fullName>
    </submittedName>
</protein>
<dbReference type="SUPFAM" id="SSF55729">
    <property type="entry name" value="Acyl-CoA N-acyltransferases (Nat)"/>
    <property type="match status" value="1"/>
</dbReference>
<dbReference type="PANTHER" id="PTHR43792">
    <property type="entry name" value="GNAT FAMILY, PUTATIVE (AFU_ORTHOLOGUE AFUA_3G00765)-RELATED-RELATED"/>
    <property type="match status" value="1"/>
</dbReference>
<dbReference type="InterPro" id="IPR000182">
    <property type="entry name" value="GNAT_dom"/>
</dbReference>
<dbReference type="OrthoDB" id="3533156at2"/>
<dbReference type="Proteomes" id="UP000192674">
    <property type="component" value="Unassembled WGS sequence"/>
</dbReference>
<proteinExistence type="predicted"/>
<dbReference type="InterPro" id="IPR016181">
    <property type="entry name" value="Acyl_CoA_acyltransferase"/>
</dbReference>
<dbReference type="InterPro" id="IPR051531">
    <property type="entry name" value="N-acetyltransferase"/>
</dbReference>
<name>A0A1Y5XBZ4_KIBAR</name>